<reference evidence="3" key="2">
    <citation type="submission" date="2020-09" db="EMBL/GenBank/DDBJ databases">
        <authorList>
            <person name="Sun Q."/>
            <person name="Ohkuma M."/>
        </authorList>
    </citation>
    <scope>NUCLEOTIDE SEQUENCE</scope>
    <source>
        <strain evidence="3">JCM 19018</strain>
    </source>
</reference>
<keyword evidence="1" id="KW-0067">ATP-binding</keyword>
<dbReference type="RefSeq" id="WP_188976355.1">
    <property type="nucleotide sequence ID" value="NZ_BMPD01000002.1"/>
</dbReference>
<proteinExistence type="predicted"/>
<dbReference type="AlphaFoldDB" id="A0A830EQ24"/>
<dbReference type="PANTHER" id="PTHR39217">
    <property type="match status" value="1"/>
</dbReference>
<dbReference type="InterPro" id="IPR004218">
    <property type="entry name" value="GSHS_ATP-bd"/>
</dbReference>
<dbReference type="Pfam" id="PF02955">
    <property type="entry name" value="GSH-S_ATP"/>
    <property type="match status" value="1"/>
</dbReference>
<feature type="domain" description="ATP-grasp" evidence="2">
    <location>
        <begin position="101"/>
        <end position="294"/>
    </location>
</feature>
<reference evidence="3" key="1">
    <citation type="journal article" date="2014" name="Int. J. Syst. Evol. Microbiol.">
        <title>Complete genome sequence of Corynebacterium casei LMG S-19264T (=DSM 44701T), isolated from a smear-ripened cheese.</title>
        <authorList>
            <consortium name="US DOE Joint Genome Institute (JGI-PGF)"/>
            <person name="Walter F."/>
            <person name="Albersmeier A."/>
            <person name="Kalinowski J."/>
            <person name="Ruckert C."/>
        </authorList>
    </citation>
    <scope>NUCLEOTIDE SEQUENCE</scope>
    <source>
        <strain evidence="3">JCM 19018</strain>
    </source>
</reference>
<evidence type="ECO:0000313" key="4">
    <source>
        <dbReference type="Proteomes" id="UP000614221"/>
    </source>
</evidence>
<dbReference type="OrthoDB" id="345988at2157"/>
<dbReference type="Gene3D" id="3.40.50.20">
    <property type="match status" value="1"/>
</dbReference>
<dbReference type="Gene3D" id="3.30.1490.20">
    <property type="entry name" value="ATP-grasp fold, A domain"/>
    <property type="match status" value="1"/>
</dbReference>
<dbReference type="GO" id="GO:0004363">
    <property type="term" value="F:glutathione synthase activity"/>
    <property type="evidence" value="ECO:0007669"/>
    <property type="project" value="InterPro"/>
</dbReference>
<dbReference type="Gene3D" id="3.30.470.20">
    <property type="entry name" value="ATP-grasp fold, B domain"/>
    <property type="match status" value="1"/>
</dbReference>
<keyword evidence="1" id="KW-0547">Nucleotide-binding</keyword>
<dbReference type="GO" id="GO:0046872">
    <property type="term" value="F:metal ion binding"/>
    <property type="evidence" value="ECO:0007669"/>
    <property type="project" value="InterPro"/>
</dbReference>
<organism evidence="3 4">
    <name type="scientific">Haloarcula sebkhae</name>
    <dbReference type="NCBI Taxonomy" id="932660"/>
    <lineage>
        <taxon>Archaea</taxon>
        <taxon>Methanobacteriati</taxon>
        <taxon>Methanobacteriota</taxon>
        <taxon>Stenosarchaea group</taxon>
        <taxon>Halobacteria</taxon>
        <taxon>Halobacteriales</taxon>
        <taxon>Haloarculaceae</taxon>
        <taxon>Haloarcula</taxon>
    </lineage>
</organism>
<dbReference type="EMBL" id="BMPD01000002">
    <property type="protein sequence ID" value="GGK61780.1"/>
    <property type="molecule type" value="Genomic_DNA"/>
</dbReference>
<accession>A0A830EQ24</accession>
<dbReference type="InterPro" id="IPR011761">
    <property type="entry name" value="ATP-grasp"/>
</dbReference>
<evidence type="ECO:0000256" key="1">
    <source>
        <dbReference type="PROSITE-ProRule" id="PRU00409"/>
    </source>
</evidence>
<sequence>MTYLSSARIGIVTGETAPDLTEDGQALQTELRNRGLLTEPVLWTGSTVEWDSFDAVLVRSCWEYHTQLDAFQNWLDRIENADVVLLNSADTIRWNHHKFYLRDLEQRGVSILPTAWIERSTEIDLRTVLEDNGWQEVAVKPAVGTSSAGIWRTSLDEARNHQQRFEDLVSSSDVLVQQFAPEIDNGERSLVFFEGSFSHATRQLPAADDFRAHPNYGGSSEPYEPPREIVEQAAAVLEAAGKELGISPINFPYARVDGIERGSEFLLMELELIEPYLSLDAGNNAVTAFADAIEANLSRHATARQD</sequence>
<gene>
    <name evidence="3" type="ORF">GCM10009067_12720</name>
</gene>
<dbReference type="PROSITE" id="PS50975">
    <property type="entry name" value="ATP_GRASP"/>
    <property type="match status" value="1"/>
</dbReference>
<dbReference type="Proteomes" id="UP000614221">
    <property type="component" value="Unassembled WGS sequence"/>
</dbReference>
<protein>
    <recommendedName>
        <fullName evidence="2">ATP-grasp domain-containing protein</fullName>
    </recommendedName>
</protein>
<evidence type="ECO:0000313" key="3">
    <source>
        <dbReference type="EMBL" id="GGK61780.1"/>
    </source>
</evidence>
<dbReference type="SUPFAM" id="SSF56059">
    <property type="entry name" value="Glutathione synthetase ATP-binding domain-like"/>
    <property type="match status" value="1"/>
</dbReference>
<dbReference type="PANTHER" id="PTHR39217:SF1">
    <property type="entry name" value="GLUTATHIONE SYNTHETASE"/>
    <property type="match status" value="1"/>
</dbReference>
<dbReference type="GO" id="GO:0005524">
    <property type="term" value="F:ATP binding"/>
    <property type="evidence" value="ECO:0007669"/>
    <property type="project" value="UniProtKB-UniRule"/>
</dbReference>
<dbReference type="InterPro" id="IPR053191">
    <property type="entry name" value="DcsG_Biosynth_Enzyme"/>
</dbReference>
<name>A0A830EQ24_9EURY</name>
<comment type="caution">
    <text evidence="3">The sequence shown here is derived from an EMBL/GenBank/DDBJ whole genome shotgun (WGS) entry which is preliminary data.</text>
</comment>
<dbReference type="InterPro" id="IPR013815">
    <property type="entry name" value="ATP_grasp_subdomain_1"/>
</dbReference>
<evidence type="ECO:0000259" key="2">
    <source>
        <dbReference type="PROSITE" id="PS50975"/>
    </source>
</evidence>